<evidence type="ECO:0000313" key="2">
    <source>
        <dbReference type="Proteomes" id="UP000582837"/>
    </source>
</evidence>
<evidence type="ECO:0000313" key="1">
    <source>
        <dbReference type="EMBL" id="MBB6071465.1"/>
    </source>
</evidence>
<accession>A0A841H085</accession>
<gene>
    <name evidence="1" type="ORF">HNQ61_003089</name>
</gene>
<sequence>MTNDLELMLWALSHGWRVALFREDEAGALWRSPTGPRFLVTTPDLASDLPALSPELRGILTAERIRAATAAGSPG</sequence>
<proteinExistence type="predicted"/>
<keyword evidence="2" id="KW-1185">Reference proteome</keyword>
<organism evidence="1 2">
    <name type="scientific">Longimicrobium terrae</name>
    <dbReference type="NCBI Taxonomy" id="1639882"/>
    <lineage>
        <taxon>Bacteria</taxon>
        <taxon>Pseudomonadati</taxon>
        <taxon>Gemmatimonadota</taxon>
        <taxon>Longimicrobiia</taxon>
        <taxon>Longimicrobiales</taxon>
        <taxon>Longimicrobiaceae</taxon>
        <taxon>Longimicrobium</taxon>
    </lineage>
</organism>
<protein>
    <submittedName>
        <fullName evidence="1">Uncharacterized protein</fullName>
    </submittedName>
</protein>
<dbReference type="EMBL" id="JACHIA010000008">
    <property type="protein sequence ID" value="MBB6071465.1"/>
    <property type="molecule type" value="Genomic_DNA"/>
</dbReference>
<dbReference type="Proteomes" id="UP000582837">
    <property type="component" value="Unassembled WGS sequence"/>
</dbReference>
<dbReference type="RefSeq" id="WP_170036629.1">
    <property type="nucleotide sequence ID" value="NZ_JABDTL010000002.1"/>
</dbReference>
<name>A0A841H085_9BACT</name>
<dbReference type="AlphaFoldDB" id="A0A841H085"/>
<comment type="caution">
    <text evidence="1">The sequence shown here is derived from an EMBL/GenBank/DDBJ whole genome shotgun (WGS) entry which is preliminary data.</text>
</comment>
<reference evidence="1 2" key="1">
    <citation type="submission" date="2020-08" db="EMBL/GenBank/DDBJ databases">
        <title>Genomic Encyclopedia of Type Strains, Phase IV (KMG-IV): sequencing the most valuable type-strain genomes for metagenomic binning, comparative biology and taxonomic classification.</title>
        <authorList>
            <person name="Goeker M."/>
        </authorList>
    </citation>
    <scope>NUCLEOTIDE SEQUENCE [LARGE SCALE GENOMIC DNA]</scope>
    <source>
        <strain evidence="1 2">DSM 29007</strain>
    </source>
</reference>